<protein>
    <submittedName>
        <fullName evidence="1">Uncharacterized protein</fullName>
    </submittedName>
</protein>
<evidence type="ECO:0000313" key="1">
    <source>
        <dbReference type="EMBL" id="MPN41631.1"/>
    </source>
</evidence>
<name>A0A645HRH7_9ZZZZ</name>
<gene>
    <name evidence="1" type="ORF">SDC9_189185</name>
</gene>
<comment type="caution">
    <text evidence="1">The sequence shown here is derived from an EMBL/GenBank/DDBJ whole genome shotgun (WGS) entry which is preliminary data.</text>
</comment>
<proteinExistence type="predicted"/>
<organism evidence="1">
    <name type="scientific">bioreactor metagenome</name>
    <dbReference type="NCBI Taxonomy" id="1076179"/>
    <lineage>
        <taxon>unclassified sequences</taxon>
        <taxon>metagenomes</taxon>
        <taxon>ecological metagenomes</taxon>
    </lineage>
</organism>
<dbReference type="EMBL" id="VSSQ01098811">
    <property type="protein sequence ID" value="MPN41631.1"/>
    <property type="molecule type" value="Genomic_DNA"/>
</dbReference>
<dbReference type="AlphaFoldDB" id="A0A645HRH7"/>
<reference evidence="1" key="1">
    <citation type="submission" date="2019-08" db="EMBL/GenBank/DDBJ databases">
        <authorList>
            <person name="Kucharzyk K."/>
            <person name="Murdoch R.W."/>
            <person name="Higgins S."/>
            <person name="Loffler F."/>
        </authorList>
    </citation>
    <scope>NUCLEOTIDE SEQUENCE</scope>
</reference>
<accession>A0A645HRH7</accession>
<sequence>MKDESGILERVSISCKAFELIVDNALAHVAGYRDKIRFESLYQLRDMRIEVESESVDFGTSKFLMEYEHVLDSPSIWKESIDFYSYESSGGFLDVLNLPFQL</sequence>